<dbReference type="PDB" id="4FDX">
    <property type="method" value="X-ray"/>
    <property type="resolution" value="1.64 A"/>
    <property type="chains" value="A/B=2-71"/>
</dbReference>
<proteinExistence type="evidence at protein level"/>
<sequence length="71" mass="7725">MPIIQMNLLEGRTVEQKRNAVAAITEAVVRTLDVRPDQVRILINELGVEHFSVAGQTAAMRQAAAANAKDL</sequence>
<dbReference type="InterPro" id="IPR004370">
    <property type="entry name" value="4-OT-like_dom"/>
</dbReference>
<dbReference type="BRENDA" id="5.3.2.6">
    <property type="organism ID" value="9969"/>
</dbReference>
<keyword evidence="8" id="KW-0002">3D-structure</keyword>
<comment type="similarity">
    <text evidence="1 4">Belongs to the 4-oxalocrotonate tautomerase family.</text>
</comment>
<evidence type="ECO:0007829" key="8">
    <source>
        <dbReference type="PDB" id="4FDX"/>
    </source>
</evidence>
<dbReference type="SUPFAM" id="SSF55331">
    <property type="entry name" value="Tautomerase/MIF"/>
    <property type="match status" value="1"/>
</dbReference>
<dbReference type="EvolutionaryTrace" id="A2SL37"/>
<dbReference type="InterPro" id="IPR014347">
    <property type="entry name" value="Tautomerase/MIF_sf"/>
</dbReference>
<dbReference type="PANTHER" id="PTHR35530:SF1">
    <property type="entry name" value="2-HYDROXYMUCONATE TAUTOMERASE"/>
    <property type="match status" value="1"/>
</dbReference>
<organism evidence="6 7">
    <name type="scientific">Methylibium petroleiphilum (strain ATCC BAA-1232 / LMG 22953 / PM1)</name>
    <dbReference type="NCBI Taxonomy" id="420662"/>
    <lineage>
        <taxon>Bacteria</taxon>
        <taxon>Pseudomonadati</taxon>
        <taxon>Pseudomonadota</taxon>
        <taxon>Betaproteobacteria</taxon>
        <taxon>Burkholderiales</taxon>
        <taxon>Sphaerotilaceae</taxon>
        <taxon>Methylibium</taxon>
    </lineage>
</organism>
<keyword evidence="2 4" id="KW-0413">Isomerase</keyword>
<reference evidence="8" key="2">
    <citation type="journal article" date="2013" name="Arch. Biochem. Biophys.">
        <title>Structural and kinetic characterization of two 4-oxalocrotonate tautomerases in Methylibium petroleiphilum strain PM1.</title>
        <authorList>
            <person name="Terrell C.R."/>
            <person name="Burks E.A."/>
            <person name="Whitman C.P."/>
            <person name="Hoffman D.W."/>
        </authorList>
    </citation>
    <scope>X-RAY CRYSTALLOGRAPHY (1.64 ANGSTROMS) OF 2-71</scope>
</reference>
<dbReference type="NCBIfam" id="TIGR00013">
    <property type="entry name" value="taut"/>
    <property type="match status" value="1"/>
</dbReference>
<feature type="domain" description="4-oxalocrotonate tautomerase-like" evidence="5">
    <location>
        <begin position="2"/>
        <end position="56"/>
    </location>
</feature>
<name>A2SL37_METPP</name>
<dbReference type="GO" id="GO:0016853">
    <property type="term" value="F:isomerase activity"/>
    <property type="evidence" value="ECO:0007669"/>
    <property type="project" value="UniProtKB-UniRule"/>
</dbReference>
<gene>
    <name evidence="6" type="ordered locus">Mpe_A3323</name>
</gene>
<dbReference type="KEGG" id="mpt:Mpe_A3323"/>
<dbReference type="eggNOG" id="COG1942">
    <property type="taxonomic scope" value="Bacteria"/>
</dbReference>
<feature type="active site" description="Proton acceptor; via imino nitrogen" evidence="3">
    <location>
        <position position="2"/>
    </location>
</feature>
<evidence type="ECO:0000256" key="4">
    <source>
        <dbReference type="RuleBase" id="RU362032"/>
    </source>
</evidence>
<dbReference type="PDBsum" id="4FDX"/>
<evidence type="ECO:0000256" key="1">
    <source>
        <dbReference type="ARBA" id="ARBA00006723"/>
    </source>
</evidence>
<dbReference type="Pfam" id="PF01361">
    <property type="entry name" value="Tautomerase"/>
    <property type="match status" value="1"/>
</dbReference>
<dbReference type="InterPro" id="IPR018191">
    <property type="entry name" value="4-OT"/>
</dbReference>
<dbReference type="EC" id="5.3.2.-" evidence="4"/>
<dbReference type="PANTHER" id="PTHR35530">
    <property type="entry name" value="TAUTOMERASE-RELATED"/>
    <property type="match status" value="1"/>
</dbReference>
<accession>A2SL37</accession>
<protein>
    <recommendedName>
        <fullName evidence="4">Tautomerase</fullName>
        <ecNumber evidence="4">5.3.2.-</ecNumber>
    </recommendedName>
</protein>
<evidence type="ECO:0000256" key="3">
    <source>
        <dbReference type="PIRSR" id="PIRSR618191-1"/>
    </source>
</evidence>
<dbReference type="SMR" id="A2SL37"/>
<dbReference type="HOGENOM" id="CLU_148073_5_2_4"/>
<dbReference type="Gene3D" id="3.30.429.10">
    <property type="entry name" value="Macrophage Migration Inhibitory Factor"/>
    <property type="match status" value="1"/>
</dbReference>
<dbReference type="EMBL" id="CP000555">
    <property type="protein sequence ID" value="ABM96276.1"/>
    <property type="molecule type" value="Genomic_DNA"/>
</dbReference>
<evidence type="ECO:0000313" key="7">
    <source>
        <dbReference type="Proteomes" id="UP000000366"/>
    </source>
</evidence>
<evidence type="ECO:0000313" key="6">
    <source>
        <dbReference type="EMBL" id="ABM96276.1"/>
    </source>
</evidence>
<reference evidence="6 7" key="1">
    <citation type="journal article" date="2007" name="J. Bacteriol.">
        <title>Whole-genome analysis of the methyl tert-butyl ether-degrading beta-proteobacterium Methylibium petroleiphilum PM1.</title>
        <authorList>
            <person name="Kane S.R."/>
            <person name="Chakicherla A.Y."/>
            <person name="Chain P.S.G."/>
            <person name="Schmidt R."/>
            <person name="Shin M.W."/>
            <person name="Legler T.C."/>
            <person name="Scow K.M."/>
            <person name="Larimer F.W."/>
            <person name="Lucas S.M."/>
            <person name="Richardson P.M."/>
            <person name="Hristova K.R."/>
        </authorList>
    </citation>
    <scope>NUCLEOTIDE SEQUENCE [LARGE SCALE GENOMIC DNA]</scope>
    <source>
        <strain evidence="7">ATCC BAA-1232 / LMG 22953 / PM1</strain>
    </source>
</reference>
<dbReference type="STRING" id="420662.Mpe_A3323"/>
<evidence type="ECO:0000259" key="5">
    <source>
        <dbReference type="Pfam" id="PF01361"/>
    </source>
</evidence>
<dbReference type="Proteomes" id="UP000000366">
    <property type="component" value="Chromosome"/>
</dbReference>
<dbReference type="AlphaFoldDB" id="A2SL37"/>
<keyword evidence="7" id="KW-1185">Reference proteome</keyword>
<evidence type="ECO:0000256" key="2">
    <source>
        <dbReference type="ARBA" id="ARBA00023235"/>
    </source>
</evidence>